<keyword evidence="3" id="KW-1185">Reference proteome</keyword>
<gene>
    <name evidence="2" type="ORF">DWB77_00050</name>
</gene>
<accession>A0A387H6Y8</accession>
<protein>
    <recommendedName>
        <fullName evidence="4">Resolvase/invertase-type recombinase catalytic domain-containing protein</fullName>
    </recommendedName>
</protein>
<dbReference type="RefSeq" id="WP_216826800.1">
    <property type="nucleotide sequence ID" value="NZ_CP032698.1"/>
</dbReference>
<dbReference type="AlphaFoldDB" id="A0A387H6Y8"/>
<dbReference type="Proteomes" id="UP000271554">
    <property type="component" value="Chromosome"/>
</dbReference>
<evidence type="ECO:0008006" key="4">
    <source>
        <dbReference type="Google" id="ProtNLM"/>
    </source>
</evidence>
<dbReference type="KEGG" id="shun:DWB77_00050"/>
<feature type="compositionally biased region" description="Basic and acidic residues" evidence="1">
    <location>
        <begin position="9"/>
        <end position="22"/>
    </location>
</feature>
<sequence length="162" mass="18492">MSPSTARRARSDWMDRDHESHAEITGIRGQQPTAGELLFRKRQRMNDMALAGRACRRRRVAGYVQVTFGEAPADVEQMLRTEAVRRGWHMTRMFVDPAGMLPPMQRKDWLMVRRYVHEGFADGVIVLNRRHISPDADEYLAQLAFLCGRPAFVALVVPETAA</sequence>
<dbReference type="EMBL" id="CP032698">
    <property type="protein sequence ID" value="AYG77943.1"/>
    <property type="molecule type" value="Genomic_DNA"/>
</dbReference>
<organism evidence="2 3">
    <name type="scientific">Streptomyces hundungensis</name>
    <dbReference type="NCBI Taxonomy" id="1077946"/>
    <lineage>
        <taxon>Bacteria</taxon>
        <taxon>Bacillati</taxon>
        <taxon>Actinomycetota</taxon>
        <taxon>Actinomycetes</taxon>
        <taxon>Kitasatosporales</taxon>
        <taxon>Streptomycetaceae</taxon>
        <taxon>Streptomyces</taxon>
    </lineage>
</organism>
<evidence type="ECO:0000256" key="1">
    <source>
        <dbReference type="SAM" id="MobiDB-lite"/>
    </source>
</evidence>
<reference evidence="2 3" key="1">
    <citation type="submission" date="2018-10" db="EMBL/GenBank/DDBJ databases">
        <title>Relationship between Morphology and Antimicrobial Activity in Streptomyces.</title>
        <authorList>
            <person name="Kang H.J."/>
            <person name="Kim S.B."/>
        </authorList>
    </citation>
    <scope>NUCLEOTIDE SEQUENCE [LARGE SCALE GENOMIC DNA]</scope>
    <source>
        <strain evidence="2 3">BH38</strain>
    </source>
</reference>
<name>A0A387H6Y8_9ACTN</name>
<evidence type="ECO:0000313" key="3">
    <source>
        <dbReference type="Proteomes" id="UP000271554"/>
    </source>
</evidence>
<feature type="region of interest" description="Disordered" evidence="1">
    <location>
        <begin position="1"/>
        <end position="28"/>
    </location>
</feature>
<evidence type="ECO:0000313" key="2">
    <source>
        <dbReference type="EMBL" id="AYG77943.1"/>
    </source>
</evidence>
<proteinExistence type="predicted"/>